<dbReference type="EMBL" id="LR134350">
    <property type="protein sequence ID" value="VEG25698.1"/>
    <property type="molecule type" value="Genomic_DNA"/>
</dbReference>
<sequence>MPRRRKTLPATMAEILARGDIEEVAAALARCETGARMPTALRESVLHLTPCPDTVVRWLVERGEDVNAADRCGRRPLHTRVTARYWRQIPLLLRLGAEVDAPQKNGATALHVAVENLCLEAVDTLLASGADATRLTTNRTGQVDGALSYALRSEHYLEAPTILTVVHRLIAAGAVPQGTEEPALTRMGHQYQHALARYDQDDPARGRIEAVGGALNRLYEIYGVLPVAPVRLRDRTTLRAPLQTRRQSPEPAGAVRTQPSPA</sequence>
<keyword evidence="4" id="KW-1185">Reference proteome</keyword>
<dbReference type="AlphaFoldDB" id="A0A448HDR3"/>
<dbReference type="RefSeq" id="WP_126381229.1">
    <property type="nucleotide sequence ID" value="NZ_LR134350.1"/>
</dbReference>
<name>A0A448HDR3_9ACTO</name>
<dbReference type="OrthoDB" id="9812708at2"/>
<dbReference type="InterPro" id="IPR002110">
    <property type="entry name" value="Ankyrin_rpt"/>
</dbReference>
<dbReference type="KEGG" id="ahw:NCTC11636_00167"/>
<reference evidence="3 4" key="1">
    <citation type="submission" date="2018-12" db="EMBL/GenBank/DDBJ databases">
        <authorList>
            <consortium name="Pathogen Informatics"/>
        </authorList>
    </citation>
    <scope>NUCLEOTIDE SEQUENCE [LARGE SCALE GENOMIC DNA]</scope>
    <source>
        <strain evidence="3 4">NCTC11636</strain>
    </source>
</reference>
<dbReference type="PANTHER" id="PTHR24118">
    <property type="entry name" value="POTE ANKYRIN DOMAIN"/>
    <property type="match status" value="1"/>
</dbReference>
<feature type="repeat" description="ANK" evidence="1">
    <location>
        <begin position="105"/>
        <end position="137"/>
    </location>
</feature>
<protein>
    <submittedName>
        <fullName evidence="3">Ribulose-5-phosphate 4-epimerase and related epimerases and aldolases</fullName>
    </submittedName>
</protein>
<dbReference type="Gene3D" id="1.25.40.20">
    <property type="entry name" value="Ankyrin repeat-containing domain"/>
    <property type="match status" value="1"/>
</dbReference>
<evidence type="ECO:0000256" key="1">
    <source>
        <dbReference type="PROSITE-ProRule" id="PRU00023"/>
    </source>
</evidence>
<dbReference type="Proteomes" id="UP000266895">
    <property type="component" value="Chromosome"/>
</dbReference>
<evidence type="ECO:0000313" key="3">
    <source>
        <dbReference type="EMBL" id="VEG25698.1"/>
    </source>
</evidence>
<dbReference type="InterPro" id="IPR036770">
    <property type="entry name" value="Ankyrin_rpt-contain_sf"/>
</dbReference>
<dbReference type="PROSITE" id="PS50088">
    <property type="entry name" value="ANK_REPEAT"/>
    <property type="match status" value="1"/>
</dbReference>
<evidence type="ECO:0000313" key="4">
    <source>
        <dbReference type="Proteomes" id="UP000266895"/>
    </source>
</evidence>
<gene>
    <name evidence="3" type="ORF">NCTC11636_00167</name>
</gene>
<dbReference type="PANTHER" id="PTHR24118:SF99">
    <property type="entry name" value="POTE ANKYRIN DOMAIN FAMILY MEMBER 3C-RELATED"/>
    <property type="match status" value="1"/>
</dbReference>
<dbReference type="Pfam" id="PF12796">
    <property type="entry name" value="Ank_2"/>
    <property type="match status" value="1"/>
</dbReference>
<evidence type="ECO:0000256" key="2">
    <source>
        <dbReference type="SAM" id="MobiDB-lite"/>
    </source>
</evidence>
<dbReference type="SUPFAM" id="SSF48403">
    <property type="entry name" value="Ankyrin repeat"/>
    <property type="match status" value="1"/>
</dbReference>
<dbReference type="PROSITE" id="PS50297">
    <property type="entry name" value="ANK_REP_REGION"/>
    <property type="match status" value="1"/>
</dbReference>
<organism evidence="3 4">
    <name type="scientific">Actinomyces howellii</name>
    <dbReference type="NCBI Taxonomy" id="52771"/>
    <lineage>
        <taxon>Bacteria</taxon>
        <taxon>Bacillati</taxon>
        <taxon>Actinomycetota</taxon>
        <taxon>Actinomycetes</taxon>
        <taxon>Actinomycetales</taxon>
        <taxon>Actinomycetaceae</taxon>
        <taxon>Actinomyces</taxon>
    </lineage>
</organism>
<proteinExistence type="predicted"/>
<feature type="region of interest" description="Disordered" evidence="2">
    <location>
        <begin position="238"/>
        <end position="262"/>
    </location>
</feature>
<accession>A0A448HDR3</accession>
<keyword evidence="1" id="KW-0040">ANK repeat</keyword>